<evidence type="ECO:0000259" key="3">
    <source>
        <dbReference type="PROSITE" id="PS50835"/>
    </source>
</evidence>
<gene>
    <name evidence="5" type="primary">LOC118421989</name>
</gene>
<keyword evidence="1" id="KW-0245">EGF-like domain</keyword>
<dbReference type="PROSITE" id="PS50026">
    <property type="entry name" value="EGF_3"/>
    <property type="match status" value="1"/>
</dbReference>
<dbReference type="PROSITE" id="PS50835">
    <property type="entry name" value="IG_LIKE"/>
    <property type="match status" value="1"/>
</dbReference>
<feature type="domain" description="EGF-like" evidence="2">
    <location>
        <begin position="28"/>
        <end position="58"/>
    </location>
</feature>
<evidence type="ECO:0000259" key="2">
    <source>
        <dbReference type="PROSITE" id="PS50026"/>
    </source>
</evidence>
<dbReference type="CDD" id="cd00096">
    <property type="entry name" value="Ig"/>
    <property type="match status" value="1"/>
</dbReference>
<feature type="disulfide bond" evidence="1">
    <location>
        <begin position="48"/>
        <end position="57"/>
    </location>
</feature>
<dbReference type="FunFam" id="2.170.300.10:FF:000039">
    <property type="entry name" value="Uncharacterized protein"/>
    <property type="match status" value="1"/>
</dbReference>
<protein>
    <submittedName>
        <fullName evidence="5">Multiple epidermal growth factor-like domains protein 10</fullName>
    </submittedName>
</protein>
<dbReference type="InterPro" id="IPR036179">
    <property type="entry name" value="Ig-like_dom_sf"/>
</dbReference>
<dbReference type="InterPro" id="IPR052108">
    <property type="entry name" value="MEGF/SIB"/>
</dbReference>
<sequence>MPFTTVETIVTNLTVTACPIGRFGRFCAERCQCYNGASCHSFNGACRCAPGWRGRNCNIEYSVLSIESPTTDLIDLRYGQDLQLRCIGHNIQVTNVTWLFGNNSPDITISGSTSTLHYKSFLPEHEGNVTCEAFATNGDKFRVTEQIRIAGCQDNFYGQECNRVCNCTEWQTCYRDMGCAPGDAHYGPGRP</sequence>
<reference evidence="5" key="2">
    <citation type="submission" date="2025-08" db="UniProtKB">
        <authorList>
            <consortium name="RefSeq"/>
        </authorList>
    </citation>
    <scope>IDENTIFICATION</scope>
    <source>
        <strain evidence="5">S238N-H82</strain>
        <tissue evidence="5">Testes</tissue>
    </source>
</reference>
<feature type="domain" description="Ig-like" evidence="3">
    <location>
        <begin position="69"/>
        <end position="144"/>
    </location>
</feature>
<dbReference type="OrthoDB" id="10252017at2759"/>
<dbReference type="SUPFAM" id="SSF48726">
    <property type="entry name" value="Immunoglobulin"/>
    <property type="match status" value="1"/>
</dbReference>
<accession>A0A9J7MZ22</accession>
<comment type="caution">
    <text evidence="1">Lacks conserved residue(s) required for the propagation of feature annotation.</text>
</comment>
<dbReference type="InterPro" id="IPR013783">
    <property type="entry name" value="Ig-like_fold"/>
</dbReference>
<evidence type="ECO:0000256" key="1">
    <source>
        <dbReference type="PROSITE-ProRule" id="PRU00076"/>
    </source>
</evidence>
<evidence type="ECO:0000313" key="5">
    <source>
        <dbReference type="RefSeq" id="XP_035685386.1"/>
    </source>
</evidence>
<dbReference type="Gene3D" id="2.60.40.10">
    <property type="entry name" value="Immunoglobulins"/>
    <property type="match status" value="1"/>
</dbReference>
<dbReference type="InterPro" id="IPR000742">
    <property type="entry name" value="EGF"/>
</dbReference>
<dbReference type="OMA" id="ICENSAR"/>
<dbReference type="PROSITE" id="PS01186">
    <property type="entry name" value="EGF_2"/>
    <property type="match status" value="1"/>
</dbReference>
<keyword evidence="1" id="KW-1015">Disulfide bond</keyword>
<dbReference type="GeneID" id="118421989"/>
<reference evidence="4" key="1">
    <citation type="journal article" date="2020" name="Nat. Ecol. Evol.">
        <title>Deeply conserved synteny resolves early events in vertebrate evolution.</title>
        <authorList>
            <person name="Simakov O."/>
            <person name="Marletaz F."/>
            <person name="Yue J.X."/>
            <person name="O'Connell B."/>
            <person name="Jenkins J."/>
            <person name="Brandt A."/>
            <person name="Calef R."/>
            <person name="Tung C.H."/>
            <person name="Huang T.K."/>
            <person name="Schmutz J."/>
            <person name="Satoh N."/>
            <person name="Yu J.K."/>
            <person name="Putnam N.H."/>
            <person name="Green R.E."/>
            <person name="Rokhsar D.S."/>
        </authorList>
    </citation>
    <scope>NUCLEOTIDE SEQUENCE [LARGE SCALE GENOMIC DNA]</scope>
    <source>
        <strain evidence="4">S238N-H82</strain>
    </source>
</reference>
<dbReference type="InterPro" id="IPR007110">
    <property type="entry name" value="Ig-like_dom"/>
</dbReference>
<evidence type="ECO:0000313" key="4">
    <source>
        <dbReference type="Proteomes" id="UP000001554"/>
    </source>
</evidence>
<dbReference type="PROSITE" id="PS00022">
    <property type="entry name" value="EGF_1"/>
    <property type="match status" value="1"/>
</dbReference>
<dbReference type="PANTHER" id="PTHR24035">
    <property type="entry name" value="MULTIPLE EPIDERMAL GROWTH FACTOR-LIKE DOMAINS PROTEIN"/>
    <property type="match status" value="1"/>
</dbReference>
<dbReference type="PANTHER" id="PTHR24035:SF109">
    <property type="entry name" value="PROTEIN DRAPER"/>
    <property type="match status" value="1"/>
</dbReference>
<keyword evidence="4" id="KW-1185">Reference proteome</keyword>
<organism evidence="4 5">
    <name type="scientific">Branchiostoma floridae</name>
    <name type="common">Florida lancelet</name>
    <name type="synonym">Amphioxus</name>
    <dbReference type="NCBI Taxonomy" id="7739"/>
    <lineage>
        <taxon>Eukaryota</taxon>
        <taxon>Metazoa</taxon>
        <taxon>Chordata</taxon>
        <taxon>Cephalochordata</taxon>
        <taxon>Leptocardii</taxon>
        <taxon>Amphioxiformes</taxon>
        <taxon>Branchiostomatidae</taxon>
        <taxon>Branchiostoma</taxon>
    </lineage>
</organism>
<dbReference type="Gene3D" id="2.170.300.10">
    <property type="entry name" value="Tie2 ligand-binding domain superfamily"/>
    <property type="match status" value="1"/>
</dbReference>
<dbReference type="RefSeq" id="XP_035685386.1">
    <property type="nucleotide sequence ID" value="XM_035829493.1"/>
</dbReference>
<name>A0A9J7MZ22_BRAFL</name>
<dbReference type="KEGG" id="bfo:118421989"/>
<dbReference type="AlphaFoldDB" id="A0A9J7MZ22"/>
<dbReference type="Proteomes" id="UP000001554">
    <property type="component" value="Chromosome 8"/>
</dbReference>
<proteinExistence type="predicted"/>